<keyword evidence="1" id="KW-0378">Hydrolase</keyword>
<evidence type="ECO:0000256" key="3">
    <source>
        <dbReference type="SAM" id="MobiDB-lite"/>
    </source>
</evidence>
<evidence type="ECO:0000313" key="5">
    <source>
        <dbReference type="EMBL" id="TFY83246.1"/>
    </source>
</evidence>
<dbReference type="InterPro" id="IPR056330">
    <property type="entry name" value="CTT_SPB4"/>
</dbReference>
<dbReference type="STRING" id="135208.A0A4Z0A835"/>
<keyword evidence="2" id="KW-0547">Nucleotide-binding</keyword>
<feature type="compositionally biased region" description="Basic and acidic residues" evidence="3">
    <location>
        <begin position="116"/>
        <end position="133"/>
    </location>
</feature>
<dbReference type="OrthoDB" id="7396459at2759"/>
<proteinExistence type="predicted"/>
<sequence>MRNDLLGDRARHDKAVKAFVTFVRTYSNHEASYVFRIKDLDLLGVAKTYGLVRLSRMPELKNVDRAGWSDVDVDNTYAYADKAQETKRLFLLSQQANAPAKPRALPVDKTKYASWSDKVKKKDEKEKRREKKDWKKRWLKTQKQEGTAGEERVNEALKWNRMESGESDGDEWEELAREERMAKKLKKGIVSQGEFDDAFSGL</sequence>
<protein>
    <recommendedName>
        <fullName evidence="4">ATP-dependent rRNA helicase SPB4-like C-terminal extension domain-containing protein</fullName>
    </recommendedName>
</protein>
<dbReference type="Pfam" id="PF13959">
    <property type="entry name" value="CTE_SPB4"/>
    <property type="match status" value="1"/>
</dbReference>
<keyword evidence="2" id="KW-0347">Helicase</keyword>
<keyword evidence="2" id="KW-0067">ATP-binding</keyword>
<evidence type="ECO:0000256" key="2">
    <source>
        <dbReference type="ARBA" id="ARBA00022806"/>
    </source>
</evidence>
<dbReference type="InterPro" id="IPR025313">
    <property type="entry name" value="SPB4-like_CTE"/>
</dbReference>
<dbReference type="GO" id="GO:0004386">
    <property type="term" value="F:helicase activity"/>
    <property type="evidence" value="ECO:0007669"/>
    <property type="project" value="UniProtKB-KW"/>
</dbReference>
<organism evidence="5 6">
    <name type="scientific">Hericium alpestre</name>
    <dbReference type="NCBI Taxonomy" id="135208"/>
    <lineage>
        <taxon>Eukaryota</taxon>
        <taxon>Fungi</taxon>
        <taxon>Dikarya</taxon>
        <taxon>Basidiomycota</taxon>
        <taxon>Agaricomycotina</taxon>
        <taxon>Agaricomycetes</taxon>
        <taxon>Russulales</taxon>
        <taxon>Hericiaceae</taxon>
        <taxon>Hericium</taxon>
    </lineage>
</organism>
<dbReference type="GO" id="GO:0016787">
    <property type="term" value="F:hydrolase activity"/>
    <property type="evidence" value="ECO:0007669"/>
    <property type="project" value="UniProtKB-KW"/>
</dbReference>
<dbReference type="AlphaFoldDB" id="A0A4Z0A835"/>
<dbReference type="SMART" id="SM01178">
    <property type="entry name" value="DUF4217"/>
    <property type="match status" value="1"/>
</dbReference>
<comment type="caution">
    <text evidence="5">The sequence shown here is derived from an EMBL/GenBank/DDBJ whole genome shotgun (WGS) entry which is preliminary data.</text>
</comment>
<dbReference type="Pfam" id="PF23681">
    <property type="entry name" value="CTT_SPB4"/>
    <property type="match status" value="1"/>
</dbReference>
<evidence type="ECO:0000256" key="1">
    <source>
        <dbReference type="ARBA" id="ARBA00022801"/>
    </source>
</evidence>
<dbReference type="EMBL" id="SFCI01000042">
    <property type="protein sequence ID" value="TFY83246.1"/>
    <property type="molecule type" value="Genomic_DNA"/>
</dbReference>
<feature type="region of interest" description="Disordered" evidence="3">
    <location>
        <begin position="116"/>
        <end position="175"/>
    </location>
</feature>
<reference evidence="5 6" key="1">
    <citation type="submission" date="2019-02" db="EMBL/GenBank/DDBJ databases">
        <title>Genome sequencing of the rare red list fungi Hericium alpestre (H. flagellum).</title>
        <authorList>
            <person name="Buettner E."/>
            <person name="Kellner H."/>
        </authorList>
    </citation>
    <scope>NUCLEOTIDE SEQUENCE [LARGE SCALE GENOMIC DNA]</scope>
    <source>
        <strain evidence="5 6">DSM 108284</strain>
    </source>
</reference>
<feature type="compositionally biased region" description="Basic and acidic residues" evidence="3">
    <location>
        <begin position="149"/>
        <end position="164"/>
    </location>
</feature>
<accession>A0A4Z0A835</accession>
<gene>
    <name evidence="5" type="ORF">EWM64_g768</name>
</gene>
<keyword evidence="6" id="KW-1185">Reference proteome</keyword>
<evidence type="ECO:0000259" key="4">
    <source>
        <dbReference type="SMART" id="SM01178"/>
    </source>
</evidence>
<name>A0A4Z0A835_9AGAM</name>
<feature type="domain" description="ATP-dependent rRNA helicase SPB4-like C-terminal extension" evidence="4">
    <location>
        <begin position="1"/>
        <end position="59"/>
    </location>
</feature>
<dbReference type="Proteomes" id="UP000298061">
    <property type="component" value="Unassembled WGS sequence"/>
</dbReference>
<evidence type="ECO:0000313" key="6">
    <source>
        <dbReference type="Proteomes" id="UP000298061"/>
    </source>
</evidence>